<dbReference type="PROSITE" id="PS51747">
    <property type="entry name" value="CYT_DCMP_DEAMINASES_2"/>
    <property type="match status" value="1"/>
</dbReference>
<gene>
    <name evidence="2" type="ORF">GQ43DRAFT_438885</name>
</gene>
<sequence length="187" mass="20291">MCLHTLADALEAGATQGITSNNHLAYMQLALAQAKQSPPKDSNFRVGAVLVDAESNTILTTGYTLELPGNTHAEQVCLIKYAKAHDVPEERVSEVLPTNTVIYTTIEPCAKRLSGKLPCVERILRTRKVDGEGGIRKVYVGMKEPEKFIKEGELKSGRMKLEDAGIECVAVPGLESEIMDVATTGHQ</sequence>
<dbReference type="AlphaFoldDB" id="A0A9P4JQL3"/>
<dbReference type="EMBL" id="ML993905">
    <property type="protein sequence ID" value="KAF2203365.1"/>
    <property type="molecule type" value="Genomic_DNA"/>
</dbReference>
<dbReference type="Gene3D" id="3.40.140.10">
    <property type="entry name" value="Cytidine Deaminase, domain 2"/>
    <property type="match status" value="1"/>
</dbReference>
<dbReference type="InterPro" id="IPR016193">
    <property type="entry name" value="Cytidine_deaminase-like"/>
</dbReference>
<keyword evidence="3" id="KW-1185">Reference proteome</keyword>
<dbReference type="SUPFAM" id="SSF53927">
    <property type="entry name" value="Cytidine deaminase-like"/>
    <property type="match status" value="1"/>
</dbReference>
<proteinExistence type="predicted"/>
<evidence type="ECO:0000259" key="1">
    <source>
        <dbReference type="PROSITE" id="PS51747"/>
    </source>
</evidence>
<organism evidence="2 3">
    <name type="scientific">Delitschia confertaspora ATCC 74209</name>
    <dbReference type="NCBI Taxonomy" id="1513339"/>
    <lineage>
        <taxon>Eukaryota</taxon>
        <taxon>Fungi</taxon>
        <taxon>Dikarya</taxon>
        <taxon>Ascomycota</taxon>
        <taxon>Pezizomycotina</taxon>
        <taxon>Dothideomycetes</taxon>
        <taxon>Pleosporomycetidae</taxon>
        <taxon>Pleosporales</taxon>
        <taxon>Delitschiaceae</taxon>
        <taxon>Delitschia</taxon>
    </lineage>
</organism>
<dbReference type="GO" id="GO:0003824">
    <property type="term" value="F:catalytic activity"/>
    <property type="evidence" value="ECO:0007669"/>
    <property type="project" value="InterPro"/>
</dbReference>
<evidence type="ECO:0000313" key="2">
    <source>
        <dbReference type="EMBL" id="KAF2203365.1"/>
    </source>
</evidence>
<accession>A0A9P4JQL3</accession>
<feature type="domain" description="CMP/dCMP-type deaminase" evidence="1">
    <location>
        <begin position="21"/>
        <end position="151"/>
    </location>
</feature>
<dbReference type="InterPro" id="IPR002125">
    <property type="entry name" value="CMP_dCMP_dom"/>
</dbReference>
<dbReference type="Pfam" id="PF18785">
    <property type="entry name" value="Inv-AAD"/>
    <property type="match status" value="1"/>
</dbReference>
<dbReference type="OrthoDB" id="252265at2759"/>
<evidence type="ECO:0000313" key="3">
    <source>
        <dbReference type="Proteomes" id="UP000799536"/>
    </source>
</evidence>
<dbReference type="GO" id="GO:0006139">
    <property type="term" value="P:nucleobase-containing compound metabolic process"/>
    <property type="evidence" value="ECO:0007669"/>
    <property type="project" value="UniProtKB-ARBA"/>
</dbReference>
<reference evidence="2" key="1">
    <citation type="journal article" date="2020" name="Stud. Mycol.">
        <title>101 Dothideomycetes genomes: a test case for predicting lifestyles and emergence of pathogens.</title>
        <authorList>
            <person name="Haridas S."/>
            <person name="Albert R."/>
            <person name="Binder M."/>
            <person name="Bloem J."/>
            <person name="Labutti K."/>
            <person name="Salamov A."/>
            <person name="Andreopoulos B."/>
            <person name="Baker S."/>
            <person name="Barry K."/>
            <person name="Bills G."/>
            <person name="Bluhm B."/>
            <person name="Cannon C."/>
            <person name="Castanera R."/>
            <person name="Culley D."/>
            <person name="Daum C."/>
            <person name="Ezra D."/>
            <person name="Gonzalez J."/>
            <person name="Henrissat B."/>
            <person name="Kuo A."/>
            <person name="Liang C."/>
            <person name="Lipzen A."/>
            <person name="Lutzoni F."/>
            <person name="Magnuson J."/>
            <person name="Mondo S."/>
            <person name="Nolan M."/>
            <person name="Ohm R."/>
            <person name="Pangilinan J."/>
            <person name="Park H.-J."/>
            <person name="Ramirez L."/>
            <person name="Alfaro M."/>
            <person name="Sun H."/>
            <person name="Tritt A."/>
            <person name="Yoshinaga Y."/>
            <person name="Zwiers L.-H."/>
            <person name="Turgeon B."/>
            <person name="Goodwin S."/>
            <person name="Spatafora J."/>
            <person name="Crous P."/>
            <person name="Grigoriev I."/>
        </authorList>
    </citation>
    <scope>NUCLEOTIDE SEQUENCE</scope>
    <source>
        <strain evidence="2">ATCC 74209</strain>
    </source>
</reference>
<comment type="caution">
    <text evidence="2">The sequence shown here is derived from an EMBL/GenBank/DDBJ whole genome shotgun (WGS) entry which is preliminary data.</text>
</comment>
<dbReference type="Proteomes" id="UP000799536">
    <property type="component" value="Unassembled WGS sequence"/>
</dbReference>
<name>A0A9P4JQL3_9PLEO</name>
<protein>
    <submittedName>
        <fullName evidence="2">Cytidine deaminase-like protein</fullName>
    </submittedName>
</protein>